<evidence type="ECO:0000313" key="3">
    <source>
        <dbReference type="EMBL" id="UXY23067.1"/>
    </source>
</evidence>
<evidence type="ECO:0000313" key="4">
    <source>
        <dbReference type="Proteomes" id="UP001061298"/>
    </source>
</evidence>
<dbReference type="Proteomes" id="UP001061298">
    <property type="component" value="Chromosome"/>
</dbReference>
<feature type="chain" id="PRO_5045228996" evidence="1">
    <location>
        <begin position="27"/>
        <end position="164"/>
    </location>
</feature>
<protein>
    <submittedName>
        <fullName evidence="3">SH3 domain-containing protein</fullName>
    </submittedName>
</protein>
<dbReference type="EMBL" id="CP106793">
    <property type="protein sequence ID" value="UXY23067.1"/>
    <property type="molecule type" value="Genomic_DNA"/>
</dbReference>
<feature type="signal peptide" evidence="1">
    <location>
        <begin position="1"/>
        <end position="26"/>
    </location>
</feature>
<evidence type="ECO:0000259" key="2">
    <source>
        <dbReference type="Pfam" id="PF08239"/>
    </source>
</evidence>
<accession>A0ABY6E8S5</accession>
<organism evidence="3 4">
    <name type="scientific">Streptomyces cynarae</name>
    <dbReference type="NCBI Taxonomy" id="2981134"/>
    <lineage>
        <taxon>Bacteria</taxon>
        <taxon>Bacillati</taxon>
        <taxon>Actinomycetota</taxon>
        <taxon>Actinomycetes</taxon>
        <taxon>Kitasatosporales</taxon>
        <taxon>Streptomycetaceae</taxon>
        <taxon>Streptomyces</taxon>
    </lineage>
</organism>
<feature type="domain" description="SH3b" evidence="2">
    <location>
        <begin position="100"/>
        <end position="155"/>
    </location>
</feature>
<dbReference type="Pfam" id="PF08239">
    <property type="entry name" value="SH3_3"/>
    <property type="match status" value="1"/>
</dbReference>
<dbReference type="InterPro" id="IPR003646">
    <property type="entry name" value="SH3-like_bac-type"/>
</dbReference>
<dbReference type="Gene3D" id="2.30.30.40">
    <property type="entry name" value="SH3 Domains"/>
    <property type="match status" value="1"/>
</dbReference>
<dbReference type="RefSeq" id="WP_263233191.1">
    <property type="nucleotide sequence ID" value="NZ_CP106793.1"/>
</dbReference>
<keyword evidence="1" id="KW-0732">Signal</keyword>
<sequence length="164" mass="18321">MIRRTLQSGLVAAVAMFALVPTAAVAADGGRPTSAPVVRTVPHRPHILLPAPARHVPARHRAHRSTRCSHPARHTRHITRVAHHRRPVRLVGYVATRHTRLNVRSGPGFRYRVVGHAHVNGRLVLVCKKNGSYVFGNRRWYKLSGNQGYVSAHYVRTRGALPWC</sequence>
<evidence type="ECO:0000256" key="1">
    <source>
        <dbReference type="SAM" id="SignalP"/>
    </source>
</evidence>
<proteinExistence type="predicted"/>
<reference evidence="3" key="1">
    <citation type="submission" date="2022-10" db="EMBL/GenBank/DDBJ databases">
        <authorList>
            <person name="Mo P."/>
        </authorList>
    </citation>
    <scope>NUCLEOTIDE SEQUENCE</scope>
    <source>
        <strain evidence="3">HUAS 13-4</strain>
    </source>
</reference>
<keyword evidence="4" id="KW-1185">Reference proteome</keyword>
<gene>
    <name evidence="3" type="ORF">N8I84_33480</name>
</gene>
<name>A0ABY6E8S5_9ACTN</name>